<gene>
    <name evidence="1" type="ORF">SAMN05216464_101739</name>
</gene>
<dbReference type="STRING" id="1391627.SAMN05216464_101739"/>
<dbReference type="OrthoDB" id="797330at2"/>
<dbReference type="Proteomes" id="UP000199072">
    <property type="component" value="Unassembled WGS sequence"/>
</dbReference>
<name>A0A1G6US04_9SPHI</name>
<dbReference type="AlphaFoldDB" id="A0A1G6US04"/>
<evidence type="ECO:0000313" key="2">
    <source>
        <dbReference type="Proteomes" id="UP000199072"/>
    </source>
</evidence>
<accession>A0A1G6US04</accession>
<reference evidence="1 2" key="1">
    <citation type="submission" date="2016-10" db="EMBL/GenBank/DDBJ databases">
        <authorList>
            <person name="de Groot N.N."/>
        </authorList>
    </citation>
    <scope>NUCLEOTIDE SEQUENCE [LARGE SCALE GENOMIC DNA]</scope>
    <source>
        <strain evidence="1 2">47C3B</strain>
    </source>
</reference>
<organism evidence="1 2">
    <name type="scientific">Mucilaginibacter pineti</name>
    <dbReference type="NCBI Taxonomy" id="1391627"/>
    <lineage>
        <taxon>Bacteria</taxon>
        <taxon>Pseudomonadati</taxon>
        <taxon>Bacteroidota</taxon>
        <taxon>Sphingobacteriia</taxon>
        <taxon>Sphingobacteriales</taxon>
        <taxon>Sphingobacteriaceae</taxon>
        <taxon>Mucilaginibacter</taxon>
    </lineage>
</organism>
<dbReference type="RefSeq" id="WP_091144421.1">
    <property type="nucleotide sequence ID" value="NZ_FNAI01000001.1"/>
</dbReference>
<evidence type="ECO:0000313" key="1">
    <source>
        <dbReference type="EMBL" id="SDD44024.1"/>
    </source>
</evidence>
<proteinExistence type="predicted"/>
<keyword evidence="2" id="KW-1185">Reference proteome</keyword>
<protein>
    <submittedName>
        <fullName evidence="1">Uncharacterized protein</fullName>
    </submittedName>
</protein>
<dbReference type="EMBL" id="FNAI01000001">
    <property type="protein sequence ID" value="SDD44024.1"/>
    <property type="molecule type" value="Genomic_DNA"/>
</dbReference>
<sequence>MKAFNEHESVIYIDAEGKLIDTFVVFDTDKETGLTHINHMNLKVAVDSLQLHPASIAKYNLPMQDAFSFEIFRKLKDKFSESVVTTVKRGLKAEPAYQVVLKKAS</sequence>